<evidence type="ECO:0000256" key="2">
    <source>
        <dbReference type="ARBA" id="ARBA00022448"/>
    </source>
</evidence>
<dbReference type="Gene3D" id="2.170.130.10">
    <property type="entry name" value="TonB-dependent receptor, plug domain"/>
    <property type="match status" value="1"/>
</dbReference>
<reference evidence="15 16" key="1">
    <citation type="submission" date="2020-01" db="EMBL/GenBank/DDBJ databases">
        <title>Complete genome sequence of Chitinophaga sp. H33E-04 isolated from quinoa roots.</title>
        <authorList>
            <person name="Weon H.-Y."/>
            <person name="Lee S.A."/>
        </authorList>
    </citation>
    <scope>NUCLEOTIDE SEQUENCE [LARGE SCALE GENOMIC DNA]</scope>
    <source>
        <strain evidence="15 16">H33E-04</strain>
    </source>
</reference>
<evidence type="ECO:0000313" key="16">
    <source>
        <dbReference type="Proteomes" id="UP000476411"/>
    </source>
</evidence>
<evidence type="ECO:0000256" key="6">
    <source>
        <dbReference type="ARBA" id="ARBA00022729"/>
    </source>
</evidence>
<dbReference type="GO" id="GO:0015344">
    <property type="term" value="F:siderophore uptake transmembrane transporter activity"/>
    <property type="evidence" value="ECO:0007669"/>
    <property type="project" value="TreeGrafter"/>
</dbReference>
<keyword evidence="12 13" id="KW-0998">Cell outer membrane</keyword>
<sequence length="710" mass="79191">MKTSIPISCCLSLFVLQTQAQQQADSLRKQHLKEFQVMESKKSMKADSMSPVLRLEGRLLEIPQNITGVTADLIREQGGIDMKDIVRNASGVKIGYNSSVFDASATVMMRGFNAETYINGMPQRSTMGAIVDDAALIERVDFIKGPAGFLISSGDPGGSINITTKVPKAQRIRQLELAGGGFGLWRASADIGSITKDKGLSYRLNGVWQQQQSFQDFLQTKKYVIAPVVRYNFNPDTYVLAEYNLIDMRSDGGSSVTKIGTEGEVLKDRIGSNYAGDPHLPQSGSSSQHIRLAFHHRFNEQLRLTIQSKYTVNSTNVWYLISDNYSLVNFDSSNVTRRLPVHNEITGRVAAVQAYISGKFKTGSHIEHTVFAGLDYNYSKDHYVNAYGLYAFTFDRTHPAYGLNKDSVQVTGKPALIVRENNWTSAFFYSTSRIYTNWLFNYGGRFTINTPVTINSRQPQRDETAFSPRLGITRILSSSLAVYAMYDQSFIPQSGVDASGNRFDPQRGNSIEAGLKKEWFRQRLLTSIAGYRIIKNNLLVSDLEHPGFRRQIGQATSTGVEADVTGRISERLTVSANYAYIHAITSKDTRKENEGNKLAFTPEQVINSWAQYSIPLTAISRISISLGHTTVTKTATYTPDFDLKGYTKFDGGVAYTHGKWYVRLIADNLTNRRYFSSGDMLVGSIKEGVRTYYYIEGAPLSCKIFAGIRL</sequence>
<protein>
    <submittedName>
        <fullName evidence="15">TonB-dependent siderophore receptor</fullName>
    </submittedName>
</protein>
<comment type="similarity">
    <text evidence="13">Belongs to the TonB-dependent receptor family.</text>
</comment>
<keyword evidence="9" id="KW-0798">TonB box</keyword>
<evidence type="ECO:0000256" key="8">
    <source>
        <dbReference type="ARBA" id="ARBA00023065"/>
    </source>
</evidence>
<evidence type="ECO:0000256" key="5">
    <source>
        <dbReference type="ARBA" id="ARBA00022692"/>
    </source>
</evidence>
<dbReference type="SUPFAM" id="SSF56935">
    <property type="entry name" value="Porins"/>
    <property type="match status" value="1"/>
</dbReference>
<evidence type="ECO:0000256" key="12">
    <source>
        <dbReference type="ARBA" id="ARBA00023237"/>
    </source>
</evidence>
<evidence type="ECO:0000256" key="7">
    <source>
        <dbReference type="ARBA" id="ARBA00023004"/>
    </source>
</evidence>
<evidence type="ECO:0000256" key="1">
    <source>
        <dbReference type="ARBA" id="ARBA00004571"/>
    </source>
</evidence>
<dbReference type="PANTHER" id="PTHR32552">
    <property type="entry name" value="FERRICHROME IRON RECEPTOR-RELATED"/>
    <property type="match status" value="1"/>
</dbReference>
<organism evidence="15 16">
    <name type="scientific">Chitinophaga agri</name>
    <dbReference type="NCBI Taxonomy" id="2703787"/>
    <lineage>
        <taxon>Bacteria</taxon>
        <taxon>Pseudomonadati</taxon>
        <taxon>Bacteroidota</taxon>
        <taxon>Chitinophagia</taxon>
        <taxon>Chitinophagales</taxon>
        <taxon>Chitinophagaceae</taxon>
        <taxon>Chitinophaga</taxon>
    </lineage>
</organism>
<evidence type="ECO:0000256" key="3">
    <source>
        <dbReference type="ARBA" id="ARBA00022452"/>
    </source>
</evidence>
<dbReference type="GO" id="GO:0015891">
    <property type="term" value="P:siderophore transport"/>
    <property type="evidence" value="ECO:0007669"/>
    <property type="project" value="InterPro"/>
</dbReference>
<dbReference type="Gene3D" id="2.40.170.20">
    <property type="entry name" value="TonB-dependent receptor, beta-barrel domain"/>
    <property type="match status" value="1"/>
</dbReference>
<dbReference type="RefSeq" id="WP_162335359.1">
    <property type="nucleotide sequence ID" value="NZ_CP048113.1"/>
</dbReference>
<keyword evidence="7" id="KW-0408">Iron</keyword>
<accession>A0A6B9ZQS1</accession>
<evidence type="ECO:0000256" key="9">
    <source>
        <dbReference type="ARBA" id="ARBA00023077"/>
    </source>
</evidence>
<keyword evidence="10 13" id="KW-0472">Membrane</keyword>
<evidence type="ECO:0000256" key="4">
    <source>
        <dbReference type="ARBA" id="ARBA00022496"/>
    </source>
</evidence>
<dbReference type="InterPro" id="IPR036942">
    <property type="entry name" value="Beta-barrel_TonB_sf"/>
</dbReference>
<dbReference type="Pfam" id="PF07715">
    <property type="entry name" value="Plug"/>
    <property type="match status" value="1"/>
</dbReference>
<dbReference type="NCBIfam" id="TIGR01783">
    <property type="entry name" value="TonB-siderophor"/>
    <property type="match status" value="1"/>
</dbReference>
<keyword evidence="3 13" id="KW-1134">Transmembrane beta strand</keyword>
<keyword evidence="2 13" id="KW-0813">Transport</keyword>
<evidence type="ECO:0000256" key="11">
    <source>
        <dbReference type="ARBA" id="ARBA00023170"/>
    </source>
</evidence>
<dbReference type="InterPro" id="IPR039426">
    <property type="entry name" value="TonB-dep_rcpt-like"/>
</dbReference>
<dbReference type="InterPro" id="IPR037066">
    <property type="entry name" value="Plug_dom_sf"/>
</dbReference>
<keyword evidence="5 13" id="KW-0812">Transmembrane</keyword>
<dbReference type="PANTHER" id="PTHR32552:SF68">
    <property type="entry name" value="FERRICHROME OUTER MEMBRANE TRANSPORTER_PHAGE RECEPTOR"/>
    <property type="match status" value="1"/>
</dbReference>
<keyword evidence="4" id="KW-0410">Iron transport</keyword>
<dbReference type="KEGG" id="chih:GWR21_29900"/>
<keyword evidence="6" id="KW-0732">Signal</keyword>
<keyword evidence="16" id="KW-1185">Reference proteome</keyword>
<evidence type="ECO:0000313" key="15">
    <source>
        <dbReference type="EMBL" id="QHS63643.1"/>
    </source>
</evidence>
<keyword evidence="11 15" id="KW-0675">Receptor</keyword>
<keyword evidence="8" id="KW-0406">Ion transport</keyword>
<dbReference type="EMBL" id="CP048113">
    <property type="protein sequence ID" value="QHS63643.1"/>
    <property type="molecule type" value="Genomic_DNA"/>
</dbReference>
<feature type="domain" description="TonB-dependent receptor plug" evidence="14">
    <location>
        <begin position="60"/>
        <end position="158"/>
    </location>
</feature>
<comment type="subcellular location">
    <subcellularLocation>
        <location evidence="1 13">Cell outer membrane</location>
        <topology evidence="1 13">Multi-pass membrane protein</topology>
    </subcellularLocation>
</comment>
<dbReference type="GO" id="GO:0038023">
    <property type="term" value="F:signaling receptor activity"/>
    <property type="evidence" value="ECO:0007669"/>
    <property type="project" value="InterPro"/>
</dbReference>
<evidence type="ECO:0000256" key="10">
    <source>
        <dbReference type="ARBA" id="ARBA00023136"/>
    </source>
</evidence>
<dbReference type="PROSITE" id="PS52016">
    <property type="entry name" value="TONB_DEPENDENT_REC_3"/>
    <property type="match status" value="1"/>
</dbReference>
<dbReference type="GO" id="GO:0009279">
    <property type="term" value="C:cell outer membrane"/>
    <property type="evidence" value="ECO:0007669"/>
    <property type="project" value="UniProtKB-SubCell"/>
</dbReference>
<dbReference type="CDD" id="cd01347">
    <property type="entry name" value="ligand_gated_channel"/>
    <property type="match status" value="1"/>
</dbReference>
<name>A0A6B9ZQS1_9BACT</name>
<evidence type="ECO:0000259" key="14">
    <source>
        <dbReference type="Pfam" id="PF07715"/>
    </source>
</evidence>
<dbReference type="InterPro" id="IPR010105">
    <property type="entry name" value="TonB_sidphr_rcpt"/>
</dbReference>
<dbReference type="Proteomes" id="UP000476411">
    <property type="component" value="Chromosome"/>
</dbReference>
<evidence type="ECO:0000256" key="13">
    <source>
        <dbReference type="PROSITE-ProRule" id="PRU01360"/>
    </source>
</evidence>
<dbReference type="AlphaFoldDB" id="A0A6B9ZQS1"/>
<proteinExistence type="inferred from homology"/>
<gene>
    <name evidence="15" type="ORF">GWR21_29900</name>
</gene>
<dbReference type="InterPro" id="IPR012910">
    <property type="entry name" value="Plug_dom"/>
</dbReference>